<dbReference type="InterPro" id="IPR013014">
    <property type="entry name" value="PTS_EIIC_2"/>
</dbReference>
<feature type="transmembrane region" description="Helical" evidence="9">
    <location>
        <begin position="56"/>
        <end position="75"/>
    </location>
</feature>
<accession>A0ABT0WL92</accession>
<feature type="domain" description="PTS EIIC type-2" evidence="10">
    <location>
        <begin position="8"/>
        <end position="337"/>
    </location>
</feature>
<protein>
    <submittedName>
        <fullName evidence="11">PTS fructose transporter subunit IIC</fullName>
    </submittedName>
</protein>
<evidence type="ECO:0000256" key="8">
    <source>
        <dbReference type="ARBA" id="ARBA00023136"/>
    </source>
</evidence>
<evidence type="ECO:0000256" key="9">
    <source>
        <dbReference type="SAM" id="Phobius"/>
    </source>
</evidence>
<evidence type="ECO:0000256" key="4">
    <source>
        <dbReference type="ARBA" id="ARBA00022597"/>
    </source>
</evidence>
<evidence type="ECO:0000256" key="3">
    <source>
        <dbReference type="ARBA" id="ARBA00022475"/>
    </source>
</evidence>
<dbReference type="InterPro" id="IPR050864">
    <property type="entry name" value="Bacterial_PTS_Sugar_Transport"/>
</dbReference>
<keyword evidence="7 9" id="KW-1133">Transmembrane helix</keyword>
<dbReference type="Pfam" id="PF02378">
    <property type="entry name" value="PTS_EIIC"/>
    <property type="match status" value="1"/>
</dbReference>
<evidence type="ECO:0000313" key="11">
    <source>
        <dbReference type="EMBL" id="MCM2535882.1"/>
    </source>
</evidence>
<comment type="caution">
    <text evidence="11">The sequence shown here is derived from an EMBL/GenBank/DDBJ whole genome shotgun (WGS) entry which is preliminary data.</text>
</comment>
<comment type="subcellular location">
    <subcellularLocation>
        <location evidence="1">Cell inner membrane</location>
        <topology evidence="1">Multi-pass membrane protein</topology>
    </subcellularLocation>
</comment>
<keyword evidence="3" id="KW-1003">Cell membrane</keyword>
<dbReference type="PANTHER" id="PTHR30505">
    <property type="entry name" value="FRUCTOSE-LIKE PERMEASE"/>
    <property type="match status" value="1"/>
</dbReference>
<name>A0ABT0WL92_9BACI</name>
<dbReference type="NCBIfam" id="TIGR01427">
    <property type="entry name" value="PTS_IIC_fructo"/>
    <property type="match status" value="1"/>
</dbReference>
<dbReference type="Proteomes" id="UP001523262">
    <property type="component" value="Unassembled WGS sequence"/>
</dbReference>
<evidence type="ECO:0000256" key="1">
    <source>
        <dbReference type="ARBA" id="ARBA00004429"/>
    </source>
</evidence>
<dbReference type="EMBL" id="JAMQCR010000003">
    <property type="protein sequence ID" value="MCM2535882.1"/>
    <property type="molecule type" value="Genomic_DNA"/>
</dbReference>
<organism evidence="11 12">
    <name type="scientific">Neobacillus pocheonensis</name>
    <dbReference type="NCBI Taxonomy" id="363869"/>
    <lineage>
        <taxon>Bacteria</taxon>
        <taxon>Bacillati</taxon>
        <taxon>Bacillota</taxon>
        <taxon>Bacilli</taxon>
        <taxon>Bacillales</taxon>
        <taxon>Bacillaceae</taxon>
        <taxon>Neobacillus</taxon>
    </lineage>
</organism>
<keyword evidence="2" id="KW-0813">Transport</keyword>
<keyword evidence="8 9" id="KW-0472">Membrane</keyword>
<dbReference type="PROSITE" id="PS51104">
    <property type="entry name" value="PTS_EIIC_TYPE_2"/>
    <property type="match status" value="1"/>
</dbReference>
<keyword evidence="4" id="KW-0762">Sugar transport</keyword>
<sequence>MKKFLEEAKTHLMTGVSYMLPFVVAGGLLLTIGLLLGGGDSAHGTAFAKQTVKAGVLIFSLMVPVMAGYMSYSIADRPGIAPGMVGGLIAHEIGAGFLGGIVAGFLAGYIVNFIKKLPMHSYLAALKPIIVIPLLGAGAVSLIMYIIGQPIALASKGLEGWLTSLSGGNLALLGLIIGAMMAFDMGGPINKVAFAFCVGMLNQHVYAPMAACWIGIMTPPIGLALATRIAPKKFSVGERQSALPTTIMGATGITEGAIPFAVSDPLRVIPSIVVGSAVGGALAMALGAAAPVPSGGVLVIPFFIKPFMFVIAFAVGIVTTALMTVFLKKKVEEEAAYTQEVA</sequence>
<proteinExistence type="predicted"/>
<keyword evidence="12" id="KW-1185">Reference proteome</keyword>
<evidence type="ECO:0000256" key="6">
    <source>
        <dbReference type="ARBA" id="ARBA00022692"/>
    </source>
</evidence>
<feature type="transmembrane region" description="Helical" evidence="9">
    <location>
        <begin position="268"/>
        <end position="290"/>
    </location>
</feature>
<reference evidence="11 12" key="1">
    <citation type="submission" date="2022-06" db="EMBL/GenBank/DDBJ databases">
        <authorList>
            <person name="Jeon C.O."/>
        </authorList>
    </citation>
    <scope>NUCLEOTIDE SEQUENCE [LARGE SCALE GENOMIC DNA]</scope>
    <source>
        <strain evidence="11 12">KCTC 13943</strain>
    </source>
</reference>
<keyword evidence="6 9" id="KW-0812">Transmembrane</keyword>
<dbReference type="InterPro" id="IPR006327">
    <property type="entry name" value="PTS_IIC_fruc"/>
</dbReference>
<feature type="transmembrane region" description="Helical" evidence="9">
    <location>
        <begin position="12"/>
        <end position="36"/>
    </location>
</feature>
<dbReference type="PANTHER" id="PTHR30505:SF0">
    <property type="entry name" value="FRUCTOSE-LIKE PTS SYSTEM EIIBC COMPONENT-RELATED"/>
    <property type="match status" value="1"/>
</dbReference>
<gene>
    <name evidence="11" type="ORF">NDK43_30840</name>
</gene>
<keyword evidence="5" id="KW-0598">Phosphotransferase system</keyword>
<feature type="transmembrane region" description="Helical" evidence="9">
    <location>
        <begin position="160"/>
        <end position="183"/>
    </location>
</feature>
<evidence type="ECO:0000256" key="7">
    <source>
        <dbReference type="ARBA" id="ARBA00022989"/>
    </source>
</evidence>
<evidence type="ECO:0000259" key="10">
    <source>
        <dbReference type="PROSITE" id="PS51104"/>
    </source>
</evidence>
<dbReference type="InterPro" id="IPR003352">
    <property type="entry name" value="PTS_EIIC"/>
</dbReference>
<feature type="transmembrane region" description="Helical" evidence="9">
    <location>
        <begin position="130"/>
        <end position="148"/>
    </location>
</feature>
<feature type="transmembrane region" description="Helical" evidence="9">
    <location>
        <begin position="302"/>
        <end position="327"/>
    </location>
</feature>
<feature type="transmembrane region" description="Helical" evidence="9">
    <location>
        <begin position="203"/>
        <end position="226"/>
    </location>
</feature>
<evidence type="ECO:0000256" key="5">
    <source>
        <dbReference type="ARBA" id="ARBA00022683"/>
    </source>
</evidence>
<evidence type="ECO:0000256" key="2">
    <source>
        <dbReference type="ARBA" id="ARBA00022448"/>
    </source>
</evidence>
<feature type="transmembrane region" description="Helical" evidence="9">
    <location>
        <begin position="87"/>
        <end position="110"/>
    </location>
</feature>
<evidence type="ECO:0000313" key="12">
    <source>
        <dbReference type="Proteomes" id="UP001523262"/>
    </source>
</evidence>